<protein>
    <submittedName>
        <fullName evidence="2">Uncharacterized protein</fullName>
    </submittedName>
</protein>
<evidence type="ECO:0000313" key="3">
    <source>
        <dbReference type="Proteomes" id="UP001049176"/>
    </source>
</evidence>
<keyword evidence="3" id="KW-1185">Reference proteome</keyword>
<feature type="compositionally biased region" description="Polar residues" evidence="1">
    <location>
        <begin position="364"/>
        <end position="378"/>
    </location>
</feature>
<sequence length="452" mass="48674">MTTTDFVPELNATTVTPPSVEDFLTEYASDSVDFVFDPRYYETVDRDSGTDAERAKMARDMELFSDILDGIGDSSDTPTSVVGEENLPNLKRRRSISTGGFDEGEWENVVNDNRPIKKLKENKLEENDATLSNGFFFSAEDIPQENSGPTAFDEPVVCLDPLCGVNQSAPHFHPLMFDPSQFTMPAMGYQPLRQYSTNNFRPPSPDSDFATQRVTVPAVHRPISSASAPEFPPMSLQGYSASPPPCQRVPVTPNLPGPSRLPPISGVPSTPSQDQNLPVTISNGELSWAHPPASPMFETTFLLYQPPSPNQSLNQRPRALFVPVITSPDSTSTTTGSVPMILPAHGPSSPASSSATPSSYDSSQYTNLSFSSSITSDGASTTQQPAPAAPAPKTSAARSASQKRRLEKIPCGFCGRMITRKGMSVHHGTRNCQAVQKRLATSGGSPTVLTGN</sequence>
<dbReference type="RefSeq" id="XP_043003429.1">
    <property type="nucleotide sequence ID" value="XM_043159823.1"/>
</dbReference>
<evidence type="ECO:0000256" key="1">
    <source>
        <dbReference type="SAM" id="MobiDB-lite"/>
    </source>
</evidence>
<feature type="region of interest" description="Disordered" evidence="1">
    <location>
        <begin position="253"/>
        <end position="274"/>
    </location>
</feature>
<dbReference type="EMBL" id="CM032190">
    <property type="protein sequence ID" value="KAG7086958.1"/>
    <property type="molecule type" value="Genomic_DNA"/>
</dbReference>
<dbReference type="KEGG" id="more:E1B28_002875"/>
<reference evidence="2" key="1">
    <citation type="journal article" date="2021" name="Genome Biol. Evol.">
        <title>The assembled and annotated genome of the fairy-ring fungus Marasmius oreades.</title>
        <authorList>
            <person name="Hiltunen M."/>
            <person name="Ament-Velasquez S.L."/>
            <person name="Johannesson H."/>
        </authorList>
    </citation>
    <scope>NUCLEOTIDE SEQUENCE</scope>
    <source>
        <strain evidence="2">03SP1</strain>
    </source>
</reference>
<feature type="compositionally biased region" description="Low complexity" evidence="1">
    <location>
        <begin position="379"/>
        <end position="400"/>
    </location>
</feature>
<name>A0A9P7UM43_9AGAR</name>
<proteinExistence type="predicted"/>
<dbReference type="Proteomes" id="UP001049176">
    <property type="component" value="Chromosome 10"/>
</dbReference>
<comment type="caution">
    <text evidence="2">The sequence shown here is derived from an EMBL/GenBank/DDBJ whole genome shotgun (WGS) entry which is preliminary data.</text>
</comment>
<dbReference type="AlphaFoldDB" id="A0A9P7UM43"/>
<accession>A0A9P7UM43</accession>
<dbReference type="GeneID" id="66071951"/>
<organism evidence="2 3">
    <name type="scientific">Marasmius oreades</name>
    <name type="common">fairy-ring Marasmius</name>
    <dbReference type="NCBI Taxonomy" id="181124"/>
    <lineage>
        <taxon>Eukaryota</taxon>
        <taxon>Fungi</taxon>
        <taxon>Dikarya</taxon>
        <taxon>Basidiomycota</taxon>
        <taxon>Agaricomycotina</taxon>
        <taxon>Agaricomycetes</taxon>
        <taxon>Agaricomycetidae</taxon>
        <taxon>Agaricales</taxon>
        <taxon>Marasmiineae</taxon>
        <taxon>Marasmiaceae</taxon>
        <taxon>Marasmius</taxon>
    </lineage>
</organism>
<feature type="region of interest" description="Disordered" evidence="1">
    <location>
        <begin position="327"/>
        <end position="403"/>
    </location>
</feature>
<feature type="compositionally biased region" description="Low complexity" evidence="1">
    <location>
        <begin position="327"/>
        <end position="363"/>
    </location>
</feature>
<gene>
    <name evidence="2" type="ORF">E1B28_002875</name>
</gene>
<evidence type="ECO:0000313" key="2">
    <source>
        <dbReference type="EMBL" id="KAG7086958.1"/>
    </source>
</evidence>